<dbReference type="EMBL" id="MT145192">
    <property type="protein sequence ID" value="QJI04956.1"/>
    <property type="molecule type" value="Genomic_DNA"/>
</dbReference>
<dbReference type="AlphaFoldDB" id="A0A6M3J7R4"/>
<accession>A0A6M3J7R4</accession>
<reference evidence="1" key="1">
    <citation type="submission" date="2020-03" db="EMBL/GenBank/DDBJ databases">
        <title>The deep terrestrial virosphere.</title>
        <authorList>
            <person name="Holmfeldt K."/>
            <person name="Nilsson E."/>
            <person name="Simone D."/>
            <person name="Lopez-Fernandez M."/>
            <person name="Wu X."/>
            <person name="de Brujin I."/>
            <person name="Lundin D."/>
            <person name="Andersson A."/>
            <person name="Bertilsson S."/>
            <person name="Dopson M."/>
        </authorList>
    </citation>
    <scope>NUCLEOTIDE SEQUENCE</scope>
    <source>
        <strain evidence="2">MM415A00125</strain>
        <strain evidence="1">MM415B00372</strain>
    </source>
</reference>
<sequence length="53" mass="6181">MKKITKKRTYNLLLLELAEEDYYPCHTCGRPVRDGYCCTWCGDVDPHGSEEEL</sequence>
<gene>
    <name evidence="2" type="ORF">MM415A00125_0049</name>
    <name evidence="1" type="ORF">MM415B00372_0064</name>
</gene>
<protein>
    <submittedName>
        <fullName evidence="1">Uncharacterized protein</fullName>
    </submittedName>
</protein>
<dbReference type="EMBL" id="MT141545">
    <property type="protein sequence ID" value="QJA65873.1"/>
    <property type="molecule type" value="Genomic_DNA"/>
</dbReference>
<organism evidence="1">
    <name type="scientific">viral metagenome</name>
    <dbReference type="NCBI Taxonomy" id="1070528"/>
    <lineage>
        <taxon>unclassified sequences</taxon>
        <taxon>metagenomes</taxon>
        <taxon>organismal metagenomes</taxon>
    </lineage>
</organism>
<evidence type="ECO:0000313" key="2">
    <source>
        <dbReference type="EMBL" id="QJI04956.1"/>
    </source>
</evidence>
<evidence type="ECO:0000313" key="1">
    <source>
        <dbReference type="EMBL" id="QJA65873.1"/>
    </source>
</evidence>
<name>A0A6M3J7R4_9ZZZZ</name>
<proteinExistence type="predicted"/>